<dbReference type="AlphaFoldDB" id="A0A2M6WVU0"/>
<dbReference type="Proteomes" id="UP000230481">
    <property type="component" value="Unassembled WGS sequence"/>
</dbReference>
<dbReference type="EMBL" id="PFAA01000016">
    <property type="protein sequence ID" value="PIT96915.1"/>
    <property type="molecule type" value="Genomic_DNA"/>
</dbReference>
<dbReference type="InterPro" id="IPR003787">
    <property type="entry name" value="Sulphur_relay_DsrE/F-like"/>
</dbReference>
<reference evidence="2" key="1">
    <citation type="submission" date="2017-09" db="EMBL/GenBank/DDBJ databases">
        <title>Depth-based differentiation of microbial function through sediment-hosted aquifers and enrichment of novel symbionts in the deep terrestrial subsurface.</title>
        <authorList>
            <person name="Probst A.J."/>
            <person name="Ladd B."/>
            <person name="Jarett J.K."/>
            <person name="Geller-Mcgrath D.E."/>
            <person name="Sieber C.M.K."/>
            <person name="Emerson J.B."/>
            <person name="Anantharaman K."/>
            <person name="Thomas B.C."/>
            <person name="Malmstrom R."/>
            <person name="Stieglmeier M."/>
            <person name="Klingl A."/>
            <person name="Woyke T."/>
            <person name="Ryan C.M."/>
            <person name="Banfield J.F."/>
        </authorList>
    </citation>
    <scope>NUCLEOTIDE SEQUENCE [LARGE SCALE GENOMIC DNA]</scope>
</reference>
<accession>A0A2M6WVU0</accession>
<name>A0A2M6WVU0_9BACT</name>
<evidence type="ECO:0000313" key="2">
    <source>
        <dbReference type="Proteomes" id="UP000230481"/>
    </source>
</evidence>
<organism evidence="1 2">
    <name type="scientific">Candidatus Campbellbacteria bacterium CG10_big_fil_rev_8_21_14_0_10_35_52</name>
    <dbReference type="NCBI Taxonomy" id="1974527"/>
    <lineage>
        <taxon>Bacteria</taxon>
        <taxon>Candidatus Campbelliibacteriota</taxon>
    </lineage>
</organism>
<gene>
    <name evidence="1" type="ORF">COT82_00600</name>
</gene>
<dbReference type="InterPro" id="IPR027396">
    <property type="entry name" value="DsrEFH-like"/>
</dbReference>
<protein>
    <submittedName>
        <fullName evidence="1">Sulfur reduction protein DsrE</fullName>
    </submittedName>
</protein>
<dbReference type="Pfam" id="PF02635">
    <property type="entry name" value="DsrE"/>
    <property type="match status" value="1"/>
</dbReference>
<dbReference type="SUPFAM" id="SSF75169">
    <property type="entry name" value="DsrEFH-like"/>
    <property type="match status" value="1"/>
</dbReference>
<sequence>MKLGIIIYSNDKEIVWNGFRFANFALKNKDTVKIFLLAKGVEYESLDSEQFDIVEQARYFMKNGGIIFACGTCVKLRKFENSEMCPISTMEDLYNIVSESDKMLSF</sequence>
<comment type="caution">
    <text evidence="1">The sequence shown here is derived from an EMBL/GenBank/DDBJ whole genome shotgun (WGS) entry which is preliminary data.</text>
</comment>
<proteinExistence type="predicted"/>
<dbReference type="Gene3D" id="3.40.1260.10">
    <property type="entry name" value="DsrEFH-like"/>
    <property type="match status" value="1"/>
</dbReference>
<evidence type="ECO:0000313" key="1">
    <source>
        <dbReference type="EMBL" id="PIT96915.1"/>
    </source>
</evidence>